<gene>
    <name evidence="1" type="ORF">BFS35_002625</name>
</gene>
<name>A0A2G5NU17_9STAP</name>
<keyword evidence="2" id="KW-1185">Reference proteome</keyword>
<accession>A0A2G5NU17</accession>
<dbReference type="Pfam" id="PF06855">
    <property type="entry name" value="YozE_SAM_like"/>
    <property type="match status" value="1"/>
</dbReference>
<evidence type="ECO:0000313" key="1">
    <source>
        <dbReference type="EMBL" id="RAI82597.1"/>
    </source>
</evidence>
<dbReference type="EMBL" id="MJBI02000001">
    <property type="protein sequence ID" value="RAI82597.1"/>
    <property type="molecule type" value="Genomic_DNA"/>
</dbReference>
<dbReference type="SUPFAM" id="SSF140652">
    <property type="entry name" value="YozE-like"/>
    <property type="match status" value="1"/>
</dbReference>
<proteinExistence type="predicted"/>
<dbReference type="Gene3D" id="1.10.150.260">
    <property type="entry name" value="YozE SAM-like"/>
    <property type="match status" value="1"/>
</dbReference>
<evidence type="ECO:0000313" key="2">
    <source>
        <dbReference type="Proteomes" id="UP000229523"/>
    </source>
</evidence>
<dbReference type="Proteomes" id="UP000229523">
    <property type="component" value="Unassembled WGS sequence"/>
</dbReference>
<dbReference type="NCBIfam" id="NF010193">
    <property type="entry name" value="PRK13672.1"/>
    <property type="match status" value="1"/>
</dbReference>
<dbReference type="InterPro" id="IPR023089">
    <property type="entry name" value="YozE_SAM-like"/>
</dbReference>
<protein>
    <submittedName>
        <fullName evidence="1">YozE family protein</fullName>
    </submittedName>
</protein>
<dbReference type="AlphaFoldDB" id="A0A2G5NU17"/>
<dbReference type="RefSeq" id="WP_099578116.1">
    <property type="nucleotide sequence ID" value="NZ_MJBI02000001.1"/>
</dbReference>
<reference evidence="1 2" key="1">
    <citation type="journal article" date="2018" name="Front. Microbiol.">
        <title>Description and Comparative Genomics of Macrococcus caseolyticus subsp. hominis subsp. nov., Macrococcus goetzii sp. nov., Macrococcus epidermidis sp. nov., and Macrococcus bohemicus sp. nov., Novel Macrococci From Human Clinical Material With Virulence Potential and Suspected Uptake of Foreign DNA by Natural Transformation.</title>
        <authorList>
            <person name="Maslanova I."/>
            <person name="Wertheimer Z."/>
            <person name="Sedlacek I."/>
            <person name="Svec P."/>
            <person name="Indrakova A."/>
            <person name="Kovarovic V."/>
            <person name="Schumann P."/>
            <person name="Sproer C."/>
            <person name="Kralova S."/>
            <person name="Sedo O."/>
            <person name="Kristofova L."/>
            <person name="Vrbovska V."/>
            <person name="Fuzik T."/>
            <person name="Petras P."/>
            <person name="Zdrahal Z."/>
            <person name="Ruzickova V."/>
            <person name="Doskar J."/>
            <person name="Pantucek R."/>
        </authorList>
    </citation>
    <scope>NUCLEOTIDE SEQUENCE [LARGE SCALE GENOMIC DNA]</scope>
    <source>
        <strain evidence="1 2">CCM 4927</strain>
    </source>
</reference>
<dbReference type="InterPro" id="IPR036806">
    <property type="entry name" value="YozE_SAM-like_sf"/>
</dbReference>
<comment type="caution">
    <text evidence="1">The sequence shown here is derived from an EMBL/GenBank/DDBJ whole genome shotgun (WGS) entry which is preliminary data.</text>
</comment>
<sequence>MKQSSFYHYALTERGAKNEFGIFAEAVFNDLMFPKENLDFEDLSTYIEEYGSSDMSLSTFDKMYEAYQEWLNF</sequence>
<dbReference type="OrthoDB" id="2242851at2"/>
<organism evidence="1 2">
    <name type="scientific">Macrococcoides goetzii</name>
    <dbReference type="NCBI Taxonomy" id="1891097"/>
    <lineage>
        <taxon>Bacteria</taxon>
        <taxon>Bacillati</taxon>
        <taxon>Bacillota</taxon>
        <taxon>Bacilli</taxon>
        <taxon>Bacillales</taxon>
        <taxon>Staphylococcaceae</taxon>
        <taxon>Macrococcoides</taxon>
    </lineage>
</organism>